<organism evidence="1 2">
    <name type="scientific">Bauhinia variegata</name>
    <name type="common">Purple orchid tree</name>
    <name type="synonym">Phanera variegata</name>
    <dbReference type="NCBI Taxonomy" id="167791"/>
    <lineage>
        <taxon>Eukaryota</taxon>
        <taxon>Viridiplantae</taxon>
        <taxon>Streptophyta</taxon>
        <taxon>Embryophyta</taxon>
        <taxon>Tracheophyta</taxon>
        <taxon>Spermatophyta</taxon>
        <taxon>Magnoliopsida</taxon>
        <taxon>eudicotyledons</taxon>
        <taxon>Gunneridae</taxon>
        <taxon>Pentapetalae</taxon>
        <taxon>rosids</taxon>
        <taxon>fabids</taxon>
        <taxon>Fabales</taxon>
        <taxon>Fabaceae</taxon>
        <taxon>Cercidoideae</taxon>
        <taxon>Cercideae</taxon>
        <taxon>Bauhiniinae</taxon>
        <taxon>Bauhinia</taxon>
    </lineage>
</organism>
<dbReference type="EMBL" id="CM039438">
    <property type="protein sequence ID" value="KAI4301800.1"/>
    <property type="molecule type" value="Genomic_DNA"/>
</dbReference>
<protein>
    <submittedName>
        <fullName evidence="1">Uncharacterized protein</fullName>
    </submittedName>
</protein>
<reference evidence="1 2" key="1">
    <citation type="journal article" date="2022" name="DNA Res.">
        <title>Chromosomal-level genome assembly of the orchid tree Bauhinia variegata (Leguminosae; Cercidoideae) supports the allotetraploid origin hypothesis of Bauhinia.</title>
        <authorList>
            <person name="Zhong Y."/>
            <person name="Chen Y."/>
            <person name="Zheng D."/>
            <person name="Pang J."/>
            <person name="Liu Y."/>
            <person name="Luo S."/>
            <person name="Meng S."/>
            <person name="Qian L."/>
            <person name="Wei D."/>
            <person name="Dai S."/>
            <person name="Zhou R."/>
        </authorList>
    </citation>
    <scope>NUCLEOTIDE SEQUENCE [LARGE SCALE GENOMIC DNA]</scope>
    <source>
        <strain evidence="1">BV-YZ2020</strain>
    </source>
</reference>
<dbReference type="Proteomes" id="UP000828941">
    <property type="component" value="Chromosome 13"/>
</dbReference>
<proteinExistence type="predicted"/>
<keyword evidence="2" id="KW-1185">Reference proteome</keyword>
<name>A0ACB9KWY3_BAUVA</name>
<gene>
    <name evidence="1" type="ORF">L6164_035044</name>
</gene>
<accession>A0ACB9KWY3</accession>
<evidence type="ECO:0000313" key="2">
    <source>
        <dbReference type="Proteomes" id="UP000828941"/>
    </source>
</evidence>
<evidence type="ECO:0000313" key="1">
    <source>
        <dbReference type="EMBL" id="KAI4301800.1"/>
    </source>
</evidence>
<comment type="caution">
    <text evidence="1">The sequence shown here is derived from an EMBL/GenBank/DDBJ whole genome shotgun (WGS) entry which is preliminary data.</text>
</comment>
<sequence length="201" mass="22966">MAFKGVDVGSEAYKSLELDTSGSMRVPRALLSLSSVLERSIEKNEKLLISSTRARENEPVTIFHSTKTPNISVRHYIERIFKYSRCSPSCFVIAQIYMDRFFQHRGGYLTSLNVHRLLITSAMIAAKFSDDGRCANAYYAKIGGVSNAEMNGMELEFLFVVDFRLFVTTEEFEKYCEQLDNAIAEDYRRQNRRVLRTARGG</sequence>